<organism evidence="2 3">
    <name type="scientific">Phyllosticta citricarpa</name>
    <dbReference type="NCBI Taxonomy" id="55181"/>
    <lineage>
        <taxon>Eukaryota</taxon>
        <taxon>Fungi</taxon>
        <taxon>Dikarya</taxon>
        <taxon>Ascomycota</taxon>
        <taxon>Pezizomycotina</taxon>
        <taxon>Dothideomycetes</taxon>
        <taxon>Dothideomycetes incertae sedis</taxon>
        <taxon>Botryosphaeriales</taxon>
        <taxon>Phyllostictaceae</taxon>
        <taxon>Phyllosticta</taxon>
    </lineage>
</organism>
<feature type="region of interest" description="Disordered" evidence="1">
    <location>
        <begin position="51"/>
        <end position="152"/>
    </location>
</feature>
<reference evidence="2 3" key="1">
    <citation type="submission" date="2024-04" db="EMBL/GenBank/DDBJ databases">
        <title>Phyllosticta paracitricarpa is synonymous to the EU quarantine fungus P. citricarpa based on phylogenomic analyses.</title>
        <authorList>
            <consortium name="Lawrence Berkeley National Laboratory"/>
            <person name="Van Ingen-Buijs V.A."/>
            <person name="Van Westerhoven A.C."/>
            <person name="Haridas S."/>
            <person name="Skiadas P."/>
            <person name="Martin F."/>
            <person name="Groenewald J.Z."/>
            <person name="Crous P.W."/>
            <person name="Seidl M.F."/>
        </authorList>
    </citation>
    <scope>NUCLEOTIDE SEQUENCE [LARGE SCALE GENOMIC DNA]</scope>
    <source>
        <strain evidence="2 3">CBS 122670</strain>
    </source>
</reference>
<accession>A0ABR1LHD7</accession>
<gene>
    <name evidence="2" type="ORF">IWX46DRAFT_303194</name>
</gene>
<evidence type="ECO:0000313" key="2">
    <source>
        <dbReference type="EMBL" id="KAK7534614.1"/>
    </source>
</evidence>
<protein>
    <submittedName>
        <fullName evidence="2">Uncharacterized protein</fullName>
    </submittedName>
</protein>
<comment type="caution">
    <text evidence="2">The sequence shown here is derived from an EMBL/GenBank/DDBJ whole genome shotgun (WGS) entry which is preliminary data.</text>
</comment>
<feature type="compositionally biased region" description="Basic and acidic residues" evidence="1">
    <location>
        <begin position="137"/>
        <end position="152"/>
    </location>
</feature>
<feature type="compositionally biased region" description="Gly residues" evidence="1">
    <location>
        <begin position="102"/>
        <end position="119"/>
    </location>
</feature>
<feature type="region of interest" description="Disordered" evidence="1">
    <location>
        <begin position="1"/>
        <end position="25"/>
    </location>
</feature>
<name>A0ABR1LHD7_9PEZI</name>
<proteinExistence type="predicted"/>
<feature type="compositionally biased region" description="Basic and acidic residues" evidence="1">
    <location>
        <begin position="79"/>
        <end position="89"/>
    </location>
</feature>
<evidence type="ECO:0000256" key="1">
    <source>
        <dbReference type="SAM" id="MobiDB-lite"/>
    </source>
</evidence>
<dbReference type="EMBL" id="JBBPDW010000041">
    <property type="protein sequence ID" value="KAK7534614.1"/>
    <property type="molecule type" value="Genomic_DNA"/>
</dbReference>
<sequence length="152" mass="15448">MSSSHTNTNTNQTTNQTTSADTTTAPSLLASHASYAKGAAEVRTLSLSISPTQSTSLTHAQSTIGTLTSNPALQNSGDATKKHAVEDMRAAANETPTEESGGSAGKGEGEGEGPMGKGGLAAKAEEVVGGVVGCEGMRGEGREREREKEKKA</sequence>
<dbReference type="Proteomes" id="UP001365128">
    <property type="component" value="Unassembled WGS sequence"/>
</dbReference>
<evidence type="ECO:0000313" key="3">
    <source>
        <dbReference type="Proteomes" id="UP001365128"/>
    </source>
</evidence>
<feature type="compositionally biased region" description="Polar residues" evidence="1">
    <location>
        <begin position="51"/>
        <end position="78"/>
    </location>
</feature>
<keyword evidence="3" id="KW-1185">Reference proteome</keyword>